<dbReference type="KEGG" id="sale:EPH95_09670"/>
<dbReference type="AlphaFoldDB" id="A0A514LIR6"/>
<dbReference type="SFLD" id="SFLDS00003">
    <property type="entry name" value="Haloacid_Dehalogenase"/>
    <property type="match status" value="1"/>
</dbReference>
<dbReference type="PANTHER" id="PTHR46193">
    <property type="entry name" value="6-PHOSPHOGLUCONATE PHOSPHATASE"/>
    <property type="match status" value="1"/>
</dbReference>
<evidence type="ECO:0000256" key="3">
    <source>
        <dbReference type="ARBA" id="ARBA00022723"/>
    </source>
</evidence>
<protein>
    <submittedName>
        <fullName evidence="6">HAD family phosphatase</fullName>
    </submittedName>
</protein>
<dbReference type="Pfam" id="PF13419">
    <property type="entry name" value="HAD_2"/>
    <property type="match status" value="1"/>
</dbReference>
<dbReference type="InterPro" id="IPR051600">
    <property type="entry name" value="Beta-PGM-like"/>
</dbReference>
<sequence length="210" mass="23643">MEKYFIFDMDGVIIDSEPIHKRVEKEIAAEYGVHLDNNRLLMYTGMRPADMWSVIIDEENMAVNLAELLSHVEMRMVEEIKNSNLQPMEGIIPLLNYLDENQYKIALASSSPKSLINTVLSKFSIRHYYTCIVSGEVVKNGKPAPDIYFETSRQLNTEPPNCIVLEDSANGIASANAAGMTTIGYQSDLEQNLNHANLIVHRIDQVPSIL</sequence>
<dbReference type="EMBL" id="CP035485">
    <property type="protein sequence ID" value="QDI91415.1"/>
    <property type="molecule type" value="Genomic_DNA"/>
</dbReference>
<dbReference type="InterPro" id="IPR006439">
    <property type="entry name" value="HAD-SF_hydro_IA"/>
</dbReference>
<dbReference type="InterPro" id="IPR023198">
    <property type="entry name" value="PGP-like_dom2"/>
</dbReference>
<organism evidence="6 7">
    <name type="scientific">Salicibibacter halophilus</name>
    <dbReference type="NCBI Taxonomy" id="2502791"/>
    <lineage>
        <taxon>Bacteria</taxon>
        <taxon>Bacillati</taxon>
        <taxon>Bacillota</taxon>
        <taxon>Bacilli</taxon>
        <taxon>Bacillales</taxon>
        <taxon>Bacillaceae</taxon>
        <taxon>Salicibibacter</taxon>
    </lineage>
</organism>
<evidence type="ECO:0000256" key="5">
    <source>
        <dbReference type="ARBA" id="ARBA00023277"/>
    </source>
</evidence>
<dbReference type="Proteomes" id="UP000319756">
    <property type="component" value="Chromosome"/>
</dbReference>
<comment type="cofactor">
    <cofactor evidence="1">
        <name>Mg(2+)</name>
        <dbReference type="ChEBI" id="CHEBI:18420"/>
    </cofactor>
</comment>
<dbReference type="GO" id="GO:0003824">
    <property type="term" value="F:catalytic activity"/>
    <property type="evidence" value="ECO:0007669"/>
    <property type="project" value="UniProtKB-ARBA"/>
</dbReference>
<evidence type="ECO:0000256" key="1">
    <source>
        <dbReference type="ARBA" id="ARBA00001946"/>
    </source>
</evidence>
<keyword evidence="4" id="KW-0460">Magnesium</keyword>
<proteinExistence type="inferred from homology"/>
<evidence type="ECO:0000256" key="4">
    <source>
        <dbReference type="ARBA" id="ARBA00022842"/>
    </source>
</evidence>
<comment type="similarity">
    <text evidence="2">Belongs to the HAD-like hydrolase superfamily. CbbY/CbbZ/Gph/YieH family.</text>
</comment>
<gene>
    <name evidence="6" type="ORF">EPH95_09670</name>
</gene>
<dbReference type="SUPFAM" id="SSF56784">
    <property type="entry name" value="HAD-like"/>
    <property type="match status" value="1"/>
</dbReference>
<name>A0A514LIR6_9BACI</name>
<dbReference type="RefSeq" id="WP_142089494.1">
    <property type="nucleotide sequence ID" value="NZ_CP035485.1"/>
</dbReference>
<dbReference type="InterPro" id="IPR041492">
    <property type="entry name" value="HAD_2"/>
</dbReference>
<dbReference type="OrthoDB" id="9797743at2"/>
<keyword evidence="3" id="KW-0479">Metal-binding</keyword>
<accession>A0A514LIR6</accession>
<reference evidence="7" key="1">
    <citation type="submission" date="2019-01" db="EMBL/GenBank/DDBJ databases">
        <title>Genomic analysis of Salicibibacter sp. NKC3-5.</title>
        <authorList>
            <person name="Oh Y.J."/>
        </authorList>
    </citation>
    <scope>NUCLEOTIDE SEQUENCE [LARGE SCALE GENOMIC DNA]</scope>
    <source>
        <strain evidence="7">NKC3-5</strain>
    </source>
</reference>
<dbReference type="InterPro" id="IPR023214">
    <property type="entry name" value="HAD_sf"/>
</dbReference>
<evidence type="ECO:0000313" key="6">
    <source>
        <dbReference type="EMBL" id="QDI91415.1"/>
    </source>
</evidence>
<evidence type="ECO:0000256" key="2">
    <source>
        <dbReference type="ARBA" id="ARBA00006171"/>
    </source>
</evidence>
<dbReference type="NCBIfam" id="TIGR01509">
    <property type="entry name" value="HAD-SF-IA-v3"/>
    <property type="match status" value="1"/>
</dbReference>
<keyword evidence="5" id="KW-0119">Carbohydrate metabolism</keyword>
<dbReference type="Gene3D" id="1.10.150.240">
    <property type="entry name" value="Putative phosphatase, domain 2"/>
    <property type="match status" value="1"/>
</dbReference>
<dbReference type="GO" id="GO:0046872">
    <property type="term" value="F:metal ion binding"/>
    <property type="evidence" value="ECO:0007669"/>
    <property type="project" value="UniProtKB-KW"/>
</dbReference>
<keyword evidence="7" id="KW-1185">Reference proteome</keyword>
<dbReference type="InterPro" id="IPR036412">
    <property type="entry name" value="HAD-like_sf"/>
</dbReference>
<evidence type="ECO:0000313" key="7">
    <source>
        <dbReference type="Proteomes" id="UP000319756"/>
    </source>
</evidence>
<dbReference type="SFLD" id="SFLDG01129">
    <property type="entry name" value="C1.5:_HAD__Beta-PGM__Phosphata"/>
    <property type="match status" value="1"/>
</dbReference>
<dbReference type="Gene3D" id="3.40.50.1000">
    <property type="entry name" value="HAD superfamily/HAD-like"/>
    <property type="match status" value="1"/>
</dbReference>
<dbReference type="PANTHER" id="PTHR46193:SF18">
    <property type="entry name" value="HEXITOL PHOSPHATASE B"/>
    <property type="match status" value="1"/>
</dbReference>
<dbReference type="SFLD" id="SFLDG01135">
    <property type="entry name" value="C1.5.6:_HAD__Beta-PGM__Phospha"/>
    <property type="match status" value="1"/>
</dbReference>